<dbReference type="GO" id="GO:0004222">
    <property type="term" value="F:metalloendopeptidase activity"/>
    <property type="evidence" value="ECO:0007669"/>
    <property type="project" value="TreeGrafter"/>
</dbReference>
<name>A0A368BQA8_9GAMM</name>
<comment type="caution">
    <text evidence="2">The sequence shown here is derived from an EMBL/GenBank/DDBJ whole genome shotgun (WGS) entry which is preliminary data.</text>
</comment>
<dbReference type="InterPro" id="IPR018392">
    <property type="entry name" value="LysM"/>
</dbReference>
<dbReference type="SUPFAM" id="SSF51261">
    <property type="entry name" value="Duplicated hybrid motif"/>
    <property type="match status" value="1"/>
</dbReference>
<sequence>MIKIPFKIIFLLHVLVVSSCSSLDVLKENYQNFLSTSSNKFYVVEEGDSIWSISIKLNLDPQLLISNNNLNKPYIIYPDQKLALYKYSNIQPSFNKDYISQWHHPLKVNSKPAKEKDSWLVYKESKGTPIHSIYQGKIVVSGPDIPGYGNLVMISHPYGYLSLYAHCDKIFVEQGDEVGKGAVIAHVGNSEAPHPMLRFQLRKGGQPVSASGINF</sequence>
<dbReference type="CDD" id="cd00118">
    <property type="entry name" value="LysM"/>
    <property type="match status" value="1"/>
</dbReference>
<dbReference type="AlphaFoldDB" id="A0A368BQA8"/>
<dbReference type="SMART" id="SM00257">
    <property type="entry name" value="LysM"/>
    <property type="match status" value="1"/>
</dbReference>
<gene>
    <name evidence="2" type="ORF">DBW98_01175</name>
</gene>
<dbReference type="PROSITE" id="PS51257">
    <property type="entry name" value="PROKAR_LIPOPROTEIN"/>
    <property type="match status" value="1"/>
</dbReference>
<dbReference type="PANTHER" id="PTHR21666">
    <property type="entry name" value="PEPTIDASE-RELATED"/>
    <property type="match status" value="1"/>
</dbReference>
<dbReference type="Gene3D" id="2.70.70.10">
    <property type="entry name" value="Glucose Permease (Domain IIA)"/>
    <property type="match status" value="1"/>
</dbReference>
<organism evidence="2 3">
    <name type="scientific">SAR86 cluster bacterium</name>
    <dbReference type="NCBI Taxonomy" id="2030880"/>
    <lineage>
        <taxon>Bacteria</taxon>
        <taxon>Pseudomonadati</taxon>
        <taxon>Pseudomonadota</taxon>
        <taxon>Gammaproteobacteria</taxon>
        <taxon>SAR86 cluster</taxon>
    </lineage>
</organism>
<dbReference type="InterPro" id="IPR036779">
    <property type="entry name" value="LysM_dom_sf"/>
</dbReference>
<reference evidence="2 3" key="1">
    <citation type="journal article" date="2018" name="Microbiome">
        <title>Fine metagenomic profile of the Mediterranean stratified and mixed water columns revealed by assembly and recruitment.</title>
        <authorList>
            <person name="Haro-Moreno J.M."/>
            <person name="Lopez-Perez M."/>
            <person name="De La Torre J.R."/>
            <person name="Picazo A."/>
            <person name="Camacho A."/>
            <person name="Rodriguez-Valera F."/>
        </authorList>
    </citation>
    <scope>NUCLEOTIDE SEQUENCE [LARGE SCALE GENOMIC DNA]</scope>
    <source>
        <strain evidence="2">MED-G84</strain>
    </source>
</reference>
<protein>
    <submittedName>
        <fullName evidence="2">LysM peptidoglycan-binding domain-containing protein</fullName>
    </submittedName>
</protein>
<dbReference type="Pfam" id="PF01476">
    <property type="entry name" value="LysM"/>
    <property type="match status" value="1"/>
</dbReference>
<evidence type="ECO:0000259" key="1">
    <source>
        <dbReference type="PROSITE" id="PS51782"/>
    </source>
</evidence>
<dbReference type="Pfam" id="PF01551">
    <property type="entry name" value="Peptidase_M23"/>
    <property type="match status" value="1"/>
</dbReference>
<dbReference type="PANTHER" id="PTHR21666:SF270">
    <property type="entry name" value="MUREIN HYDROLASE ACTIVATOR ENVC"/>
    <property type="match status" value="1"/>
</dbReference>
<dbReference type="Gene3D" id="3.10.350.10">
    <property type="entry name" value="LysM domain"/>
    <property type="match status" value="1"/>
</dbReference>
<dbReference type="CDD" id="cd12797">
    <property type="entry name" value="M23_peptidase"/>
    <property type="match status" value="1"/>
</dbReference>
<dbReference type="PROSITE" id="PS51782">
    <property type="entry name" value="LYSM"/>
    <property type="match status" value="1"/>
</dbReference>
<dbReference type="EMBL" id="QOPC01000004">
    <property type="protein sequence ID" value="RCL39094.1"/>
    <property type="molecule type" value="Genomic_DNA"/>
</dbReference>
<dbReference type="InterPro" id="IPR050570">
    <property type="entry name" value="Cell_wall_metabolism_enzyme"/>
</dbReference>
<proteinExistence type="predicted"/>
<evidence type="ECO:0000313" key="3">
    <source>
        <dbReference type="Proteomes" id="UP000253032"/>
    </source>
</evidence>
<dbReference type="InterPro" id="IPR011055">
    <property type="entry name" value="Dup_hybrid_motif"/>
</dbReference>
<dbReference type="Proteomes" id="UP000253032">
    <property type="component" value="Unassembled WGS sequence"/>
</dbReference>
<feature type="domain" description="LysM" evidence="1">
    <location>
        <begin position="40"/>
        <end position="84"/>
    </location>
</feature>
<dbReference type="InterPro" id="IPR016047">
    <property type="entry name" value="M23ase_b-sheet_dom"/>
</dbReference>
<accession>A0A368BQA8</accession>
<evidence type="ECO:0000313" key="2">
    <source>
        <dbReference type="EMBL" id="RCL39094.1"/>
    </source>
</evidence>